<dbReference type="SUPFAM" id="SSF52467">
    <property type="entry name" value="DHS-like NAD/FAD-binding domain"/>
    <property type="match status" value="1"/>
</dbReference>
<evidence type="ECO:0000256" key="5">
    <source>
        <dbReference type="ARBA" id="ARBA00022723"/>
    </source>
</evidence>
<keyword evidence="7" id="KW-0520">NAD</keyword>
<feature type="compositionally biased region" description="Low complexity" evidence="9">
    <location>
        <begin position="321"/>
        <end position="331"/>
    </location>
</feature>
<feature type="region of interest" description="Disordered" evidence="9">
    <location>
        <begin position="1"/>
        <end position="60"/>
    </location>
</feature>
<feature type="binding site" evidence="8">
    <location>
        <position position="315"/>
    </location>
    <ligand>
        <name>Zn(2+)</name>
        <dbReference type="ChEBI" id="CHEBI:29105"/>
    </ligand>
</feature>
<evidence type="ECO:0000256" key="7">
    <source>
        <dbReference type="ARBA" id="ARBA00023027"/>
    </source>
</evidence>
<dbReference type="GO" id="GO:0070403">
    <property type="term" value="F:NAD+ binding"/>
    <property type="evidence" value="ECO:0007669"/>
    <property type="project" value="InterPro"/>
</dbReference>
<evidence type="ECO:0000256" key="9">
    <source>
        <dbReference type="SAM" id="MobiDB-lite"/>
    </source>
</evidence>
<keyword evidence="4" id="KW-0808">Transferase</keyword>
<evidence type="ECO:0000313" key="12">
    <source>
        <dbReference type="Proteomes" id="UP000886653"/>
    </source>
</evidence>
<reference evidence="11" key="1">
    <citation type="submission" date="2013-11" db="EMBL/GenBank/DDBJ databases">
        <title>Genome sequence of the fusiform rust pathogen reveals effectors for host alternation and coevolution with pine.</title>
        <authorList>
            <consortium name="DOE Joint Genome Institute"/>
            <person name="Smith K."/>
            <person name="Pendleton A."/>
            <person name="Kubisiak T."/>
            <person name="Anderson C."/>
            <person name="Salamov A."/>
            <person name="Aerts A."/>
            <person name="Riley R."/>
            <person name="Clum A."/>
            <person name="Lindquist E."/>
            <person name="Ence D."/>
            <person name="Campbell M."/>
            <person name="Kronenberg Z."/>
            <person name="Feau N."/>
            <person name="Dhillon B."/>
            <person name="Hamelin R."/>
            <person name="Burleigh J."/>
            <person name="Smith J."/>
            <person name="Yandell M."/>
            <person name="Nelson C."/>
            <person name="Grigoriev I."/>
            <person name="Davis J."/>
        </authorList>
    </citation>
    <scope>NUCLEOTIDE SEQUENCE</scope>
    <source>
        <strain evidence="11">G11</strain>
    </source>
</reference>
<comment type="similarity">
    <text evidence="3">Belongs to the sirtuin family. Class I subfamily.</text>
</comment>
<dbReference type="PANTHER" id="PTHR11085:SF9">
    <property type="entry name" value="NAD-DEPENDENT PROTEIN DEACETYLASE SIRTUIN-1"/>
    <property type="match status" value="1"/>
</dbReference>
<sequence>MAAEQSSPSASRSRPPSLLPSPASSEAALGLEMPVPITSAEPALTSDVDSDDGSGLSGLPSEFEWTATDAEINDPAVESIATEPIDPDLRARLIVDLRELGPSRVLDKYHWLSISTILAHLDLILPPHVTLPEHQLLDLFRIAASRIIPRRERLSQYETIDDAVRLIRSSSNIVVLTGAGVSTSCGIPDFRSADGLYAQLRNSFDELDDPHQMFDLRFFTSNPKIFYSFAKHIFPSNFTPSLSHRFLKLLEHKGKLLRNYTQNIDTLETQAGVQNVIQCHGSFATATCLKCRQTYPGSAIEQDILNGQVVLCLACAPKRSASASSSTSGRGTQKKKRRKTQDGQDEGGWGPGSSEEGEGAVREDWIAKGIVKPDITFFGEKLSAAFDDALDIDRQKVDLLIVIGTSLRVAPVSELVDCLPSSVPQILINREPISHCDFDICLLGNADIVVSELCRRLEATDEGWDPDTMRRFERRTIAPPCDRPAVPSSVEPVRLGRSHVWLFEGANDTHRWLDKWRADENSTPSIAPSA</sequence>
<dbReference type="GO" id="GO:0005739">
    <property type="term" value="C:mitochondrion"/>
    <property type="evidence" value="ECO:0007669"/>
    <property type="project" value="UniProtKB-SubCell"/>
</dbReference>
<dbReference type="Proteomes" id="UP000886653">
    <property type="component" value="Unassembled WGS sequence"/>
</dbReference>
<name>A0A9P6NGJ3_9BASI</name>
<dbReference type="InterPro" id="IPR026591">
    <property type="entry name" value="Sirtuin_cat_small_dom_sf"/>
</dbReference>
<evidence type="ECO:0000256" key="4">
    <source>
        <dbReference type="ARBA" id="ARBA00022679"/>
    </source>
</evidence>
<dbReference type="PROSITE" id="PS50305">
    <property type="entry name" value="SIRTUIN"/>
    <property type="match status" value="1"/>
</dbReference>
<keyword evidence="6 8" id="KW-0862">Zinc</keyword>
<gene>
    <name evidence="11" type="ORF">CROQUDRAFT_661478</name>
</gene>
<dbReference type="EMBL" id="MU167324">
    <property type="protein sequence ID" value="KAG0143240.1"/>
    <property type="molecule type" value="Genomic_DNA"/>
</dbReference>
<dbReference type="InterPro" id="IPR003000">
    <property type="entry name" value="Sirtuin"/>
</dbReference>
<dbReference type="PANTHER" id="PTHR11085">
    <property type="entry name" value="NAD-DEPENDENT PROTEIN DEACYLASE SIRTUIN-5, MITOCHONDRIAL-RELATED"/>
    <property type="match status" value="1"/>
</dbReference>
<evidence type="ECO:0000256" key="8">
    <source>
        <dbReference type="PROSITE-ProRule" id="PRU00236"/>
    </source>
</evidence>
<accession>A0A9P6NGJ3</accession>
<dbReference type="AlphaFoldDB" id="A0A9P6NGJ3"/>
<evidence type="ECO:0000256" key="1">
    <source>
        <dbReference type="ARBA" id="ARBA00001947"/>
    </source>
</evidence>
<feature type="binding site" evidence="8">
    <location>
        <position position="312"/>
    </location>
    <ligand>
        <name>Zn(2+)</name>
        <dbReference type="ChEBI" id="CHEBI:29105"/>
    </ligand>
</feature>
<dbReference type="OrthoDB" id="420264at2759"/>
<evidence type="ECO:0000259" key="10">
    <source>
        <dbReference type="PROSITE" id="PS50305"/>
    </source>
</evidence>
<feature type="binding site" evidence="8">
    <location>
        <position position="291"/>
    </location>
    <ligand>
        <name>Zn(2+)</name>
        <dbReference type="ChEBI" id="CHEBI:29105"/>
    </ligand>
</feature>
<organism evidence="11 12">
    <name type="scientific">Cronartium quercuum f. sp. fusiforme G11</name>
    <dbReference type="NCBI Taxonomy" id="708437"/>
    <lineage>
        <taxon>Eukaryota</taxon>
        <taxon>Fungi</taxon>
        <taxon>Dikarya</taxon>
        <taxon>Basidiomycota</taxon>
        <taxon>Pucciniomycotina</taxon>
        <taxon>Pucciniomycetes</taxon>
        <taxon>Pucciniales</taxon>
        <taxon>Coleosporiaceae</taxon>
        <taxon>Cronartium</taxon>
    </lineage>
</organism>
<feature type="binding site" evidence="8">
    <location>
        <position position="288"/>
    </location>
    <ligand>
        <name>Zn(2+)</name>
        <dbReference type="ChEBI" id="CHEBI:29105"/>
    </ligand>
</feature>
<evidence type="ECO:0000256" key="6">
    <source>
        <dbReference type="ARBA" id="ARBA00022833"/>
    </source>
</evidence>
<feature type="compositionally biased region" description="Low complexity" evidence="9">
    <location>
        <begin position="1"/>
        <end position="25"/>
    </location>
</feature>
<dbReference type="GO" id="GO:0005634">
    <property type="term" value="C:nucleus"/>
    <property type="evidence" value="ECO:0007669"/>
    <property type="project" value="TreeGrafter"/>
</dbReference>
<dbReference type="InterPro" id="IPR050134">
    <property type="entry name" value="NAD-dep_sirtuin_deacylases"/>
</dbReference>
<dbReference type="Gene3D" id="3.40.50.1220">
    <property type="entry name" value="TPP-binding domain"/>
    <property type="match status" value="1"/>
</dbReference>
<dbReference type="GO" id="GO:0046970">
    <property type="term" value="F:histone H4K16 deacetylase activity, NAD-dependent"/>
    <property type="evidence" value="ECO:0007669"/>
    <property type="project" value="TreeGrafter"/>
</dbReference>
<comment type="subcellular location">
    <subcellularLocation>
        <location evidence="2">Mitochondrion</location>
    </subcellularLocation>
</comment>
<feature type="active site" description="Proton acceptor" evidence="8">
    <location>
        <position position="280"/>
    </location>
</feature>
<dbReference type="InterPro" id="IPR029035">
    <property type="entry name" value="DHS-like_NAD/FAD-binding_dom"/>
</dbReference>
<dbReference type="GO" id="GO:0046872">
    <property type="term" value="F:metal ion binding"/>
    <property type="evidence" value="ECO:0007669"/>
    <property type="project" value="UniProtKB-KW"/>
</dbReference>
<dbReference type="InterPro" id="IPR026590">
    <property type="entry name" value="Ssirtuin_cat_dom"/>
</dbReference>
<keyword evidence="12" id="KW-1185">Reference proteome</keyword>
<comment type="cofactor">
    <cofactor evidence="1">
        <name>Zn(2+)</name>
        <dbReference type="ChEBI" id="CHEBI:29105"/>
    </cofactor>
</comment>
<evidence type="ECO:0000256" key="3">
    <source>
        <dbReference type="ARBA" id="ARBA00006924"/>
    </source>
</evidence>
<feature type="domain" description="Deacetylase sirtuin-type" evidence="10">
    <location>
        <begin position="153"/>
        <end position="460"/>
    </location>
</feature>
<feature type="region of interest" description="Disordered" evidence="9">
    <location>
        <begin position="321"/>
        <end position="358"/>
    </location>
</feature>
<proteinExistence type="inferred from homology"/>
<protein>
    <recommendedName>
        <fullName evidence="10">Deacetylase sirtuin-type domain-containing protein</fullName>
    </recommendedName>
</protein>
<comment type="caution">
    <text evidence="11">The sequence shown here is derived from an EMBL/GenBank/DDBJ whole genome shotgun (WGS) entry which is preliminary data.</text>
</comment>
<dbReference type="Gene3D" id="3.30.1600.10">
    <property type="entry name" value="SIR2/SIRT2 'Small Domain"/>
    <property type="match status" value="1"/>
</dbReference>
<evidence type="ECO:0000313" key="11">
    <source>
        <dbReference type="EMBL" id="KAG0143240.1"/>
    </source>
</evidence>
<dbReference type="Pfam" id="PF02146">
    <property type="entry name" value="SIR2"/>
    <property type="match status" value="1"/>
</dbReference>
<keyword evidence="5 8" id="KW-0479">Metal-binding</keyword>
<evidence type="ECO:0000256" key="2">
    <source>
        <dbReference type="ARBA" id="ARBA00004173"/>
    </source>
</evidence>